<dbReference type="EMBL" id="JAWPEI010000001">
    <property type="protein sequence ID" value="KAK4737089.1"/>
    <property type="molecule type" value="Genomic_DNA"/>
</dbReference>
<dbReference type="SUPFAM" id="SSF53383">
    <property type="entry name" value="PLP-dependent transferases"/>
    <property type="match status" value="1"/>
</dbReference>
<protein>
    <recommendedName>
        <fullName evidence="3">Alliinase C-terminal domain-containing protein</fullName>
    </recommendedName>
</protein>
<dbReference type="InterPro" id="IPR006948">
    <property type="entry name" value="Alliinase_C"/>
</dbReference>
<gene>
    <name evidence="4" type="ORF">R3W88_000786</name>
</gene>
<comment type="caution">
    <text evidence="4">The sequence shown here is derived from an EMBL/GenBank/DDBJ whole genome shotgun (WGS) entry which is preliminary data.</text>
</comment>
<evidence type="ECO:0000256" key="1">
    <source>
        <dbReference type="ARBA" id="ARBA00006312"/>
    </source>
</evidence>
<comment type="similarity">
    <text evidence="1">Belongs to the alliinase family.</text>
</comment>
<dbReference type="Gene3D" id="3.40.640.10">
    <property type="entry name" value="Type I PLP-dependent aspartate aminotransferase-like (Major domain)"/>
    <property type="match status" value="1"/>
</dbReference>
<dbReference type="InterPro" id="IPR015421">
    <property type="entry name" value="PyrdxlP-dep_Trfase_major"/>
</dbReference>
<dbReference type="GO" id="GO:0006520">
    <property type="term" value="P:amino acid metabolic process"/>
    <property type="evidence" value="ECO:0007669"/>
    <property type="project" value="TreeGrafter"/>
</dbReference>
<organism evidence="4 5">
    <name type="scientific">Solanum pinnatisectum</name>
    <name type="common">tansyleaf nightshade</name>
    <dbReference type="NCBI Taxonomy" id="50273"/>
    <lineage>
        <taxon>Eukaryota</taxon>
        <taxon>Viridiplantae</taxon>
        <taxon>Streptophyta</taxon>
        <taxon>Embryophyta</taxon>
        <taxon>Tracheophyta</taxon>
        <taxon>Spermatophyta</taxon>
        <taxon>Magnoliopsida</taxon>
        <taxon>eudicotyledons</taxon>
        <taxon>Gunneridae</taxon>
        <taxon>Pentapetalae</taxon>
        <taxon>asterids</taxon>
        <taxon>lamiids</taxon>
        <taxon>Solanales</taxon>
        <taxon>Solanaceae</taxon>
        <taxon>Solanoideae</taxon>
        <taxon>Solaneae</taxon>
        <taxon>Solanum</taxon>
    </lineage>
</organism>
<dbReference type="GO" id="GO:0008483">
    <property type="term" value="F:transaminase activity"/>
    <property type="evidence" value="ECO:0007669"/>
    <property type="project" value="TreeGrafter"/>
</dbReference>
<dbReference type="Pfam" id="PF04864">
    <property type="entry name" value="Alliinase_C"/>
    <property type="match status" value="1"/>
</dbReference>
<dbReference type="AlphaFoldDB" id="A0AAV9MJA1"/>
<evidence type="ECO:0000256" key="2">
    <source>
        <dbReference type="ARBA" id="ARBA00022898"/>
    </source>
</evidence>
<reference evidence="4 5" key="1">
    <citation type="submission" date="2023-10" db="EMBL/GenBank/DDBJ databases">
        <title>Genome-Wide Identification Analysis in wild type Solanum Pinnatisectum Reveals Some Genes Defensing Phytophthora Infestans.</title>
        <authorList>
            <person name="Sun C."/>
        </authorList>
    </citation>
    <scope>NUCLEOTIDE SEQUENCE [LARGE SCALE GENOMIC DNA]</scope>
    <source>
        <strain evidence="4">LQN</strain>
        <tissue evidence="4">Leaf</tissue>
    </source>
</reference>
<evidence type="ECO:0000259" key="3">
    <source>
        <dbReference type="Pfam" id="PF04864"/>
    </source>
</evidence>
<proteinExistence type="inferred from homology"/>
<dbReference type="Proteomes" id="UP001311915">
    <property type="component" value="Unassembled WGS sequence"/>
</dbReference>
<evidence type="ECO:0000313" key="5">
    <source>
        <dbReference type="Proteomes" id="UP001311915"/>
    </source>
</evidence>
<evidence type="ECO:0000313" key="4">
    <source>
        <dbReference type="EMBL" id="KAK4737089.1"/>
    </source>
</evidence>
<dbReference type="PANTHER" id="PTHR43795">
    <property type="entry name" value="BIFUNCTIONAL ASPARTATE AMINOTRANSFERASE AND GLUTAMATE/ASPARTATE-PREPHENATE AMINOTRANSFERASE-RELATED"/>
    <property type="match status" value="1"/>
</dbReference>
<sequence>MSRPIPKSLPCPQVICLVRCGSNSPPAPLELDVLIETILRYSSIWSSNCPNGNPTMYESYWRKMGNKCDITFNGDDSLSYFANGKSLCWKHNVVVNTIVDDHYIVIGTGSSHLVQTALYALSPTNQLESISVAYPDVTDFVRSRLHKWAGDARTFQKDGPYIEFITSPNNPDGIIRETVDSAYYWPQYITITSPANHDLARKRRKFLEISRIGVSKEAQLRAATILIYDICLDSTLENIFEYSQSLRTNRWHSLSQVAMANNLFVLQKYPLQYCLFTKDFCESHPGEEEACEKLLKGHKIHTRSGRKFVSDSKNVKISMFIRDKDVNIFLKKLMAIQGPTNGN</sequence>
<dbReference type="Gene3D" id="3.90.1150.10">
    <property type="entry name" value="Aspartate Aminotransferase, domain 1"/>
    <property type="match status" value="1"/>
</dbReference>
<dbReference type="InterPro" id="IPR050478">
    <property type="entry name" value="Ethylene_sulfur-biosynth"/>
</dbReference>
<dbReference type="GO" id="GO:0016846">
    <property type="term" value="F:carbon-sulfur lyase activity"/>
    <property type="evidence" value="ECO:0007669"/>
    <property type="project" value="InterPro"/>
</dbReference>
<keyword evidence="5" id="KW-1185">Reference proteome</keyword>
<name>A0AAV9MJA1_9SOLN</name>
<keyword evidence="2" id="KW-0663">Pyridoxal phosphate</keyword>
<feature type="domain" description="Alliinase C-terminal" evidence="3">
    <location>
        <begin position="49"/>
        <end position="199"/>
    </location>
</feature>
<dbReference type="InterPro" id="IPR015424">
    <property type="entry name" value="PyrdxlP-dep_Trfase"/>
</dbReference>
<accession>A0AAV9MJA1</accession>
<dbReference type="InterPro" id="IPR015422">
    <property type="entry name" value="PyrdxlP-dep_Trfase_small"/>
</dbReference>
<dbReference type="PANTHER" id="PTHR43795:SF15">
    <property type="entry name" value="TRYPTOPHAN AMINOTRANSFERASE-RELATED PROTEIN 1"/>
    <property type="match status" value="1"/>
</dbReference>